<dbReference type="STRING" id="28743.ENSCVAP00000025104"/>
<feature type="domain" description="Ig-like" evidence="3">
    <location>
        <begin position="187"/>
        <end position="252"/>
    </location>
</feature>
<dbReference type="Proteomes" id="UP000265020">
    <property type="component" value="Unassembled WGS sequence"/>
</dbReference>
<dbReference type="GO" id="GO:0009897">
    <property type="term" value="C:external side of plasma membrane"/>
    <property type="evidence" value="ECO:0007669"/>
    <property type="project" value="TreeGrafter"/>
</dbReference>
<dbReference type="PROSITE" id="PS50835">
    <property type="entry name" value="IG_LIKE"/>
    <property type="match status" value="4"/>
</dbReference>
<dbReference type="PANTHER" id="PTHR11481">
    <property type="entry name" value="IMMUNOGLOBULIN FC RECEPTOR"/>
    <property type="match status" value="1"/>
</dbReference>
<dbReference type="Gene3D" id="2.60.40.10">
    <property type="entry name" value="Immunoglobulins"/>
    <property type="match status" value="4"/>
</dbReference>
<keyword evidence="2" id="KW-1015">Disulfide bond</keyword>
<feature type="domain" description="Ig-like" evidence="3">
    <location>
        <begin position="92"/>
        <end position="177"/>
    </location>
</feature>
<dbReference type="AlphaFoldDB" id="A0A3Q2E1D5"/>
<dbReference type="GeneTree" id="ENSGT00940000165428"/>
<dbReference type="OMA" id="ITEWICL"/>
<dbReference type="InterPro" id="IPR007110">
    <property type="entry name" value="Ig-like_dom"/>
</dbReference>
<name>A0A3Q2E1D5_CYPVA</name>
<dbReference type="GO" id="GO:0007166">
    <property type="term" value="P:cell surface receptor signaling pathway"/>
    <property type="evidence" value="ECO:0007669"/>
    <property type="project" value="TreeGrafter"/>
</dbReference>
<dbReference type="InterPro" id="IPR003599">
    <property type="entry name" value="Ig_sub"/>
</dbReference>
<dbReference type="InterPro" id="IPR036179">
    <property type="entry name" value="Ig-like_dom_sf"/>
</dbReference>
<dbReference type="SMART" id="SM00409">
    <property type="entry name" value="IG"/>
    <property type="match status" value="4"/>
</dbReference>
<dbReference type="GO" id="GO:0004888">
    <property type="term" value="F:transmembrane signaling receptor activity"/>
    <property type="evidence" value="ECO:0007669"/>
    <property type="project" value="TreeGrafter"/>
</dbReference>
<dbReference type="Pfam" id="PF13927">
    <property type="entry name" value="Ig_3"/>
    <property type="match status" value="1"/>
</dbReference>
<reference evidence="4" key="2">
    <citation type="submission" date="2025-09" db="UniProtKB">
        <authorList>
            <consortium name="Ensembl"/>
        </authorList>
    </citation>
    <scope>IDENTIFICATION</scope>
</reference>
<dbReference type="InterPro" id="IPR050488">
    <property type="entry name" value="Ig_Fc_receptor"/>
</dbReference>
<feature type="domain" description="Ig-like" evidence="3">
    <location>
        <begin position="278"/>
        <end position="344"/>
    </location>
</feature>
<dbReference type="InterPro" id="IPR003598">
    <property type="entry name" value="Ig_sub2"/>
</dbReference>
<dbReference type="PANTHER" id="PTHR11481:SF64">
    <property type="entry name" value="FC RECEPTOR-LIKE PROTEIN 4"/>
    <property type="match status" value="1"/>
</dbReference>
<evidence type="ECO:0000256" key="1">
    <source>
        <dbReference type="ARBA" id="ARBA00022729"/>
    </source>
</evidence>
<dbReference type="InterPro" id="IPR013783">
    <property type="entry name" value="Ig-like_fold"/>
</dbReference>
<keyword evidence="5" id="KW-1185">Reference proteome</keyword>
<proteinExistence type="predicted"/>
<feature type="domain" description="Ig-like" evidence="3">
    <location>
        <begin position="7"/>
        <end position="87"/>
    </location>
</feature>
<dbReference type="Pfam" id="PF13895">
    <property type="entry name" value="Ig_2"/>
    <property type="match status" value="1"/>
</dbReference>
<accession>A0A3Q2E1D5</accession>
<dbReference type="Ensembl" id="ENSCVAT00000002496.1">
    <property type="protein sequence ID" value="ENSCVAP00000025104.1"/>
    <property type="gene ID" value="ENSCVAG00000009645.1"/>
</dbReference>
<dbReference type="SMART" id="SM00408">
    <property type="entry name" value="IGc2"/>
    <property type="match status" value="3"/>
</dbReference>
<evidence type="ECO:0000259" key="3">
    <source>
        <dbReference type="PROSITE" id="PS50835"/>
    </source>
</evidence>
<organism evidence="4 5">
    <name type="scientific">Cyprinodon variegatus</name>
    <name type="common">Sheepshead minnow</name>
    <dbReference type="NCBI Taxonomy" id="28743"/>
    <lineage>
        <taxon>Eukaryota</taxon>
        <taxon>Metazoa</taxon>
        <taxon>Chordata</taxon>
        <taxon>Craniata</taxon>
        <taxon>Vertebrata</taxon>
        <taxon>Euteleostomi</taxon>
        <taxon>Actinopterygii</taxon>
        <taxon>Neopterygii</taxon>
        <taxon>Teleostei</taxon>
        <taxon>Neoteleostei</taxon>
        <taxon>Acanthomorphata</taxon>
        <taxon>Ovalentaria</taxon>
        <taxon>Atherinomorphae</taxon>
        <taxon>Cyprinodontiformes</taxon>
        <taxon>Cyprinodontidae</taxon>
        <taxon>Cyprinodon</taxon>
    </lineage>
</organism>
<evidence type="ECO:0000313" key="5">
    <source>
        <dbReference type="Proteomes" id="UP000265020"/>
    </source>
</evidence>
<dbReference type="GO" id="GO:0006955">
    <property type="term" value="P:immune response"/>
    <property type="evidence" value="ECO:0007669"/>
    <property type="project" value="TreeGrafter"/>
</dbReference>
<evidence type="ECO:0000256" key="2">
    <source>
        <dbReference type="ARBA" id="ARBA00023157"/>
    </source>
</evidence>
<reference evidence="4" key="1">
    <citation type="submission" date="2025-08" db="UniProtKB">
        <authorList>
            <consortium name="Ensembl"/>
        </authorList>
    </citation>
    <scope>IDENTIFICATION</scope>
</reference>
<evidence type="ECO:0000313" key="4">
    <source>
        <dbReference type="Ensembl" id="ENSCVAP00000025104.1"/>
    </source>
</evidence>
<dbReference type="SUPFAM" id="SSF48726">
    <property type="entry name" value="Immunoglobulin"/>
    <property type="match status" value="4"/>
</dbReference>
<protein>
    <recommendedName>
        <fullName evidence="3">Ig-like domain-containing protein</fullName>
    </recommendedName>
</protein>
<sequence>MVEIKLPTVTLQPNWPQIFRGEKVTLRCEIHGGGGAQWTYEWRPTNRNSPTSSEYRINTATESGDTYRCKARGDYQITAWSDAFRLTVRDKPRATLTADETIIPPGGSVRLNCSVDGSADWKFDWFRNGQQYSVVQTRGKIDPYGVISISEGGLYSCRGGRGDPVFTTETSNEISISSRTGEFISKPTVIQQPSGSDVYIGEKVTLRCKVSGGGGAQWTYEWRPTSRNSPTSSEYRINRVSTSDSGEYSCRAKGDHLITEWICLLFIHINLNKIVDKPTASLTANQRIIPLGGRVTLTCSVFSSTDWKFDWFRNGQQYSVDQTRGNIERFRVISISEGGLYSCRGGRGDPVFTTGTSNEIYIWKTGEFVAFLHFETV</sequence>
<keyword evidence="1" id="KW-0732">Signal</keyword>